<sequence length="132" mass="15219">MSAVSDITTIELTTTELWDKHHLVSSGAKIDESVSDTVFFKKITLYIPETYLSSDKEAKIREIISTITKYNRELLSHQMNEKKFLISKPGEGNCENQHILSSYIKHTAIFIESLKQMDEKISRNGITYKIEY</sequence>
<protein>
    <submittedName>
        <fullName evidence="1">Uncharacterized protein</fullName>
    </submittedName>
</protein>
<organism evidence="1">
    <name type="scientific">marine sediment metagenome</name>
    <dbReference type="NCBI Taxonomy" id="412755"/>
    <lineage>
        <taxon>unclassified sequences</taxon>
        <taxon>metagenomes</taxon>
        <taxon>ecological metagenomes</taxon>
    </lineage>
</organism>
<comment type="caution">
    <text evidence="1">The sequence shown here is derived from an EMBL/GenBank/DDBJ whole genome shotgun (WGS) entry which is preliminary data.</text>
</comment>
<name>A0A0F9HY84_9ZZZZ</name>
<dbReference type="EMBL" id="LAZR01021044">
    <property type="protein sequence ID" value="KKL86670.1"/>
    <property type="molecule type" value="Genomic_DNA"/>
</dbReference>
<dbReference type="AlphaFoldDB" id="A0A0F9HY84"/>
<evidence type="ECO:0000313" key="1">
    <source>
        <dbReference type="EMBL" id="KKL86670.1"/>
    </source>
</evidence>
<accession>A0A0F9HY84</accession>
<gene>
    <name evidence="1" type="ORF">LCGC14_1942400</name>
</gene>
<reference evidence="1" key="1">
    <citation type="journal article" date="2015" name="Nature">
        <title>Complex archaea that bridge the gap between prokaryotes and eukaryotes.</title>
        <authorList>
            <person name="Spang A."/>
            <person name="Saw J.H."/>
            <person name="Jorgensen S.L."/>
            <person name="Zaremba-Niedzwiedzka K."/>
            <person name="Martijn J."/>
            <person name="Lind A.E."/>
            <person name="van Eijk R."/>
            <person name="Schleper C."/>
            <person name="Guy L."/>
            <person name="Ettema T.J."/>
        </authorList>
    </citation>
    <scope>NUCLEOTIDE SEQUENCE</scope>
</reference>
<proteinExistence type="predicted"/>